<gene>
    <name evidence="1" type="ORF">EV672_109137</name>
</gene>
<proteinExistence type="predicted"/>
<dbReference type="RefSeq" id="WP_133610690.1">
    <property type="nucleotide sequence ID" value="NZ_SNXW01000009.1"/>
</dbReference>
<organism evidence="1 2">
    <name type="scientific">Aquabacterium commune</name>
    <dbReference type="NCBI Taxonomy" id="70586"/>
    <lineage>
        <taxon>Bacteria</taxon>
        <taxon>Pseudomonadati</taxon>
        <taxon>Pseudomonadota</taxon>
        <taxon>Betaproteobacteria</taxon>
        <taxon>Burkholderiales</taxon>
        <taxon>Aquabacterium</taxon>
    </lineage>
</organism>
<comment type="caution">
    <text evidence="1">The sequence shown here is derived from an EMBL/GenBank/DDBJ whole genome shotgun (WGS) entry which is preliminary data.</text>
</comment>
<dbReference type="OrthoDB" id="662444at2"/>
<keyword evidence="2" id="KW-1185">Reference proteome</keyword>
<protein>
    <recommendedName>
        <fullName evidence="3">Core-binding (CB) domain-containing protein</fullName>
    </recommendedName>
</protein>
<dbReference type="Proteomes" id="UP000294593">
    <property type="component" value="Unassembled WGS sequence"/>
</dbReference>
<dbReference type="AlphaFoldDB" id="A0A4R6R5D5"/>
<evidence type="ECO:0008006" key="3">
    <source>
        <dbReference type="Google" id="ProtNLM"/>
    </source>
</evidence>
<name>A0A4R6R5D5_9BURK</name>
<evidence type="ECO:0000313" key="2">
    <source>
        <dbReference type="Proteomes" id="UP000294593"/>
    </source>
</evidence>
<evidence type="ECO:0000313" key="1">
    <source>
        <dbReference type="EMBL" id="TDP81093.1"/>
    </source>
</evidence>
<accession>A0A4R6R5D5</accession>
<dbReference type="EMBL" id="SNXW01000009">
    <property type="protein sequence ID" value="TDP81093.1"/>
    <property type="molecule type" value="Genomic_DNA"/>
</dbReference>
<reference evidence="1 2" key="1">
    <citation type="submission" date="2019-03" db="EMBL/GenBank/DDBJ databases">
        <title>Genomic Encyclopedia of Type Strains, Phase IV (KMG-IV): sequencing the most valuable type-strain genomes for metagenomic binning, comparative biology and taxonomic classification.</title>
        <authorList>
            <person name="Goeker M."/>
        </authorList>
    </citation>
    <scope>NUCLEOTIDE SEQUENCE [LARGE SCALE GENOMIC DNA]</scope>
    <source>
        <strain evidence="1 2">DSM 11901</strain>
    </source>
</reference>
<sequence>MASFYKRGDYQWEAKIRKAGFPQLARTFESKSDAMAWAAEVETEMRRGTFVSRALAERKTLGALIGQYVQDVSPLHRGADSEIARLKAMARRKIAETAMANLRPIDIARYRDERLKVDGVCPATVVREMGLLQRVIAHAMQEWEIGVHKRSITKVVFSLGGGSDLCPGPR</sequence>